<evidence type="ECO:0000313" key="1">
    <source>
        <dbReference type="EMBL" id="JAD66912.1"/>
    </source>
</evidence>
<reference evidence="1" key="2">
    <citation type="journal article" date="2015" name="Data Brief">
        <title>Shoot transcriptome of the giant reed, Arundo donax.</title>
        <authorList>
            <person name="Barrero R.A."/>
            <person name="Guerrero F.D."/>
            <person name="Moolhuijzen P."/>
            <person name="Goolsby J.A."/>
            <person name="Tidwell J."/>
            <person name="Bellgard S.E."/>
            <person name="Bellgard M.I."/>
        </authorList>
    </citation>
    <scope>NUCLEOTIDE SEQUENCE</scope>
    <source>
        <tissue evidence="1">Shoot tissue taken approximately 20 cm above the soil surface</tissue>
    </source>
</reference>
<proteinExistence type="predicted"/>
<name>A0A0A9C5X1_ARUDO</name>
<protein>
    <submittedName>
        <fullName evidence="1">Uncharacterized protein</fullName>
    </submittedName>
</protein>
<organism evidence="1">
    <name type="scientific">Arundo donax</name>
    <name type="common">Giant reed</name>
    <name type="synonym">Donax arundinaceus</name>
    <dbReference type="NCBI Taxonomy" id="35708"/>
    <lineage>
        <taxon>Eukaryota</taxon>
        <taxon>Viridiplantae</taxon>
        <taxon>Streptophyta</taxon>
        <taxon>Embryophyta</taxon>
        <taxon>Tracheophyta</taxon>
        <taxon>Spermatophyta</taxon>
        <taxon>Magnoliopsida</taxon>
        <taxon>Liliopsida</taxon>
        <taxon>Poales</taxon>
        <taxon>Poaceae</taxon>
        <taxon>PACMAD clade</taxon>
        <taxon>Arundinoideae</taxon>
        <taxon>Arundineae</taxon>
        <taxon>Arundo</taxon>
    </lineage>
</organism>
<dbReference type="AlphaFoldDB" id="A0A0A9C5X1"/>
<accession>A0A0A9C5X1</accession>
<dbReference type="EMBL" id="GBRH01230983">
    <property type="protein sequence ID" value="JAD66912.1"/>
    <property type="molecule type" value="Transcribed_RNA"/>
</dbReference>
<reference evidence="1" key="1">
    <citation type="submission" date="2014-09" db="EMBL/GenBank/DDBJ databases">
        <authorList>
            <person name="Magalhaes I.L.F."/>
            <person name="Oliveira U."/>
            <person name="Santos F.R."/>
            <person name="Vidigal T.H.D.A."/>
            <person name="Brescovit A.D."/>
            <person name="Santos A.J."/>
        </authorList>
    </citation>
    <scope>NUCLEOTIDE SEQUENCE</scope>
    <source>
        <tissue evidence="1">Shoot tissue taken approximately 20 cm above the soil surface</tissue>
    </source>
</reference>
<sequence>MHLWMKEMNIHAAYINENKYIKSYANFPMKQSSAIYL</sequence>